<gene>
    <name evidence="2" type="ORF">NIES267_04670</name>
</gene>
<keyword evidence="1" id="KW-0472">Membrane</keyword>
<proteinExistence type="predicted"/>
<sequence length="373" mass="43081">MIKTVNKSWLIVVIFLILPLLLVEIWLGQDLFNHVSYTNSKNMDPQIKYFEGRNDWEFVAFGSSEVKWGIQPTQIEKALATEDISTSGFNLGFDGFNENFYLSILPFLKLPQRLPRFHLALIGINLIEEKQILPSSFNEGYPCDGILQRAILKSAFAKDYDLFHLCNSTSWKQILVEPIENISQIVRYRQSLRTFILGNTGSQDFIGTISNNLKQYPNGFHAHKSAKDNKNEVKVDYQRFLAQEKTHPQLFQPMKSGAWSNLLQPNGFFERWANYFTENQVLPVFFALPTNPLMIDAQRRREDYQRNSQLMKNWAKRNNVLFIDLGILDNYDKLIDYSDHRHLSGLGGERYSYELGKALAANSQVLTAFSNSK</sequence>
<name>A0A1Z4LID7_9CYAN</name>
<evidence type="ECO:0000313" key="3">
    <source>
        <dbReference type="Proteomes" id="UP000218418"/>
    </source>
</evidence>
<dbReference type="Proteomes" id="UP000218418">
    <property type="component" value="Chromosome"/>
</dbReference>
<keyword evidence="1" id="KW-0812">Transmembrane</keyword>
<dbReference type="SUPFAM" id="SSF52266">
    <property type="entry name" value="SGNH hydrolase"/>
    <property type="match status" value="1"/>
</dbReference>
<accession>A0A1Z4LID7</accession>
<keyword evidence="3" id="KW-1185">Reference proteome</keyword>
<organism evidence="2 3">
    <name type="scientific">Calothrix parasitica NIES-267</name>
    <dbReference type="NCBI Taxonomy" id="1973488"/>
    <lineage>
        <taxon>Bacteria</taxon>
        <taxon>Bacillati</taxon>
        <taxon>Cyanobacteriota</taxon>
        <taxon>Cyanophyceae</taxon>
        <taxon>Nostocales</taxon>
        <taxon>Calotrichaceae</taxon>
        <taxon>Calothrix</taxon>
    </lineage>
</organism>
<reference evidence="2 3" key="1">
    <citation type="submission" date="2017-06" db="EMBL/GenBank/DDBJ databases">
        <title>Genome sequencing of cyanobaciteial culture collection at National Institute for Environmental Studies (NIES).</title>
        <authorList>
            <person name="Hirose Y."/>
            <person name="Shimura Y."/>
            <person name="Fujisawa T."/>
            <person name="Nakamura Y."/>
            <person name="Kawachi M."/>
        </authorList>
    </citation>
    <scope>NUCLEOTIDE SEQUENCE [LARGE SCALE GENOMIC DNA]</scope>
    <source>
        <strain evidence="2 3">NIES-267</strain>
    </source>
</reference>
<feature type="transmembrane region" description="Helical" evidence="1">
    <location>
        <begin position="9"/>
        <end position="27"/>
    </location>
</feature>
<protein>
    <submittedName>
        <fullName evidence="2">Uncharacterized protein</fullName>
    </submittedName>
</protein>
<keyword evidence="1" id="KW-1133">Transmembrane helix</keyword>
<dbReference type="AlphaFoldDB" id="A0A1Z4LID7"/>
<dbReference type="OrthoDB" id="581354at2"/>
<evidence type="ECO:0000256" key="1">
    <source>
        <dbReference type="SAM" id="Phobius"/>
    </source>
</evidence>
<dbReference type="EMBL" id="AP018227">
    <property type="protein sequence ID" value="BAY81002.1"/>
    <property type="molecule type" value="Genomic_DNA"/>
</dbReference>
<evidence type="ECO:0000313" key="2">
    <source>
        <dbReference type="EMBL" id="BAY81002.1"/>
    </source>
</evidence>